<dbReference type="Proteomes" id="UP000007110">
    <property type="component" value="Unassembled WGS sequence"/>
</dbReference>
<dbReference type="OrthoDB" id="10429249at2759"/>
<dbReference type="OMA" id="DNNADEM"/>
<protein>
    <recommendedName>
        <fullName evidence="4">EF-hand domain-containing protein</fullName>
    </recommendedName>
</protein>
<evidence type="ECO:0008006" key="4">
    <source>
        <dbReference type="Google" id="ProtNLM"/>
    </source>
</evidence>
<dbReference type="GeneID" id="584267"/>
<keyword evidence="3" id="KW-1185">Reference proteome</keyword>
<accession>A0A7M7RFW8</accession>
<proteinExistence type="predicted"/>
<dbReference type="EnsemblMetazoa" id="XM_795187">
    <property type="protein sequence ID" value="XP_800280"/>
    <property type="gene ID" value="LOC584267"/>
</dbReference>
<feature type="chain" id="PRO_5029757650" description="EF-hand domain-containing protein" evidence="1">
    <location>
        <begin position="30"/>
        <end position="143"/>
    </location>
</feature>
<evidence type="ECO:0000313" key="2">
    <source>
        <dbReference type="EnsemblMetazoa" id="XP_800280"/>
    </source>
</evidence>
<dbReference type="RefSeq" id="XP_800280.2">
    <property type="nucleotide sequence ID" value="XM_795187.5"/>
</dbReference>
<reference evidence="2" key="2">
    <citation type="submission" date="2021-01" db="UniProtKB">
        <authorList>
            <consortium name="EnsemblMetazoa"/>
        </authorList>
    </citation>
    <scope>IDENTIFICATION</scope>
</reference>
<reference evidence="3" key="1">
    <citation type="submission" date="2015-02" db="EMBL/GenBank/DDBJ databases">
        <title>Genome sequencing for Strongylocentrotus purpuratus.</title>
        <authorList>
            <person name="Murali S."/>
            <person name="Liu Y."/>
            <person name="Vee V."/>
            <person name="English A."/>
            <person name="Wang M."/>
            <person name="Skinner E."/>
            <person name="Han Y."/>
            <person name="Muzny D.M."/>
            <person name="Worley K.C."/>
            <person name="Gibbs R.A."/>
        </authorList>
    </citation>
    <scope>NUCLEOTIDE SEQUENCE</scope>
</reference>
<evidence type="ECO:0000313" key="3">
    <source>
        <dbReference type="Proteomes" id="UP000007110"/>
    </source>
</evidence>
<feature type="signal peptide" evidence="1">
    <location>
        <begin position="1"/>
        <end position="29"/>
    </location>
</feature>
<organism evidence="2 3">
    <name type="scientific">Strongylocentrotus purpuratus</name>
    <name type="common">Purple sea urchin</name>
    <dbReference type="NCBI Taxonomy" id="7668"/>
    <lineage>
        <taxon>Eukaryota</taxon>
        <taxon>Metazoa</taxon>
        <taxon>Echinodermata</taxon>
        <taxon>Eleutherozoa</taxon>
        <taxon>Echinozoa</taxon>
        <taxon>Echinoidea</taxon>
        <taxon>Euechinoidea</taxon>
        <taxon>Echinacea</taxon>
        <taxon>Camarodonta</taxon>
        <taxon>Echinidea</taxon>
        <taxon>Strongylocentrotidae</taxon>
        <taxon>Strongylocentrotus</taxon>
    </lineage>
</organism>
<keyword evidence="1" id="KW-0732">Signal</keyword>
<dbReference type="AlphaFoldDB" id="A0A7M7RFW8"/>
<dbReference type="InParanoid" id="A0A7M7RFW8"/>
<sequence length="143" mass="15944">MNHHHAVNVLINMLLAATLLLFSLTLTQACGSKPNVIEQVAPTYDDKKNVVGVRVRHPRFRRGVAVEQEIGEEDGLTTPSWISNTEVFAELDLDLDGEVSVIEWSLEGGSVGDFWALLTRHDNNADELISKDEFAQVQVRIHL</sequence>
<dbReference type="Gene3D" id="1.10.238.10">
    <property type="entry name" value="EF-hand"/>
    <property type="match status" value="1"/>
</dbReference>
<name>A0A7M7RFW8_STRPU</name>
<dbReference type="KEGG" id="spu:584267"/>
<evidence type="ECO:0000256" key="1">
    <source>
        <dbReference type="SAM" id="SignalP"/>
    </source>
</evidence>